<keyword evidence="5" id="KW-1185">Reference proteome</keyword>
<dbReference type="GO" id="GO:0055085">
    <property type="term" value="P:transmembrane transport"/>
    <property type="evidence" value="ECO:0007669"/>
    <property type="project" value="InterPro"/>
</dbReference>
<evidence type="ECO:0000313" key="5">
    <source>
        <dbReference type="Proteomes" id="UP000717624"/>
    </source>
</evidence>
<dbReference type="NCBIfam" id="TIGR00787">
    <property type="entry name" value="dctP"/>
    <property type="match status" value="1"/>
</dbReference>
<dbReference type="PROSITE" id="PS51257">
    <property type="entry name" value="PROKAR_LIPOPROTEIN"/>
    <property type="match status" value="1"/>
</dbReference>
<proteinExistence type="predicted"/>
<dbReference type="PIRSF" id="PIRSF006470">
    <property type="entry name" value="DctB"/>
    <property type="match status" value="1"/>
</dbReference>
<dbReference type="EMBL" id="JAFBEB010000005">
    <property type="protein sequence ID" value="MBM7590263.1"/>
    <property type="molecule type" value="Genomic_DNA"/>
</dbReference>
<feature type="region of interest" description="Disordered" evidence="2">
    <location>
        <begin position="33"/>
        <end position="53"/>
    </location>
</feature>
<name>A0A938XZ35_9BACL</name>
<dbReference type="NCBIfam" id="NF037995">
    <property type="entry name" value="TRAP_S1"/>
    <property type="match status" value="1"/>
</dbReference>
<dbReference type="PANTHER" id="PTHR33376">
    <property type="match status" value="1"/>
</dbReference>
<protein>
    <submittedName>
        <fullName evidence="4">Tripartite ATP-independent transporter DctP family solute receptor</fullName>
    </submittedName>
</protein>
<evidence type="ECO:0000256" key="2">
    <source>
        <dbReference type="SAM" id="MobiDB-lite"/>
    </source>
</evidence>
<dbReference type="RefSeq" id="WP_239565342.1">
    <property type="nucleotide sequence ID" value="NZ_BAABIN010000020.1"/>
</dbReference>
<keyword evidence="1 3" id="KW-0732">Signal</keyword>
<accession>A0A938XZ35</accession>
<dbReference type="Gene3D" id="3.40.190.170">
    <property type="entry name" value="Bacterial extracellular solute-binding protein, family 7"/>
    <property type="match status" value="1"/>
</dbReference>
<dbReference type="InterPro" id="IPR018389">
    <property type="entry name" value="DctP_fam"/>
</dbReference>
<feature type="chain" id="PRO_5036723558" evidence="3">
    <location>
        <begin position="36"/>
        <end position="360"/>
    </location>
</feature>
<evidence type="ECO:0000256" key="1">
    <source>
        <dbReference type="ARBA" id="ARBA00022729"/>
    </source>
</evidence>
<comment type="caution">
    <text evidence="4">The sequence shown here is derived from an EMBL/GenBank/DDBJ whole genome shotgun (WGS) entry which is preliminary data.</text>
</comment>
<dbReference type="PANTHER" id="PTHR33376:SF2">
    <property type="entry name" value="DICARBOXYLATE-BINDING PERIPLASMIC PROTEIN"/>
    <property type="match status" value="1"/>
</dbReference>
<dbReference type="CDD" id="cd13679">
    <property type="entry name" value="PBP2_TRAP_YiaO_like"/>
    <property type="match status" value="1"/>
</dbReference>
<keyword evidence="4" id="KW-0675">Receptor</keyword>
<evidence type="ECO:0000256" key="3">
    <source>
        <dbReference type="SAM" id="SignalP"/>
    </source>
</evidence>
<sequence length="360" mass="40155">MKRVMKMNWNRMPKIIIVSLLSSMLALTGCSTQTANPSVQSGAQNTAGQNTASPTEARVMKLAVVTAKDRSLTKGLEKFGEILEKESGGSIKVEVYPDGQLGGDRAVFDAMKVGTIQGSTMSSGPIAVDAKRFNALDLPFLFKDEQTAYEILDGPIGKELLDDLPAVGVIGLNYWENGFRNLTNGKREVKRVEDIAGLKIRTLENDLHLDMWKQLGAIPTPMAFTELFTALEQGVVDGQENPAGNVTTSKFYEVQKYYTKTGHVYNASPFLISKKFWDSLSDQEKEWVTKAAEEAKVYQRQLNQEETRQAEEFLAKNGMVVTELSDEERKRFVEKVQPVYDKYASELGEDFVKKLKQANQ</sequence>
<gene>
    <name evidence="4" type="ORF">JOD01_001867</name>
</gene>
<dbReference type="Pfam" id="PF03480">
    <property type="entry name" value="DctP"/>
    <property type="match status" value="1"/>
</dbReference>
<dbReference type="GO" id="GO:0030246">
    <property type="term" value="F:carbohydrate binding"/>
    <property type="evidence" value="ECO:0007669"/>
    <property type="project" value="TreeGrafter"/>
</dbReference>
<dbReference type="Proteomes" id="UP000717624">
    <property type="component" value="Unassembled WGS sequence"/>
</dbReference>
<dbReference type="AlphaFoldDB" id="A0A938XZ35"/>
<organism evidence="4 5">
    <name type="scientific">Brevibacillus fulvus</name>
    <dbReference type="NCBI Taxonomy" id="1125967"/>
    <lineage>
        <taxon>Bacteria</taxon>
        <taxon>Bacillati</taxon>
        <taxon>Bacillota</taxon>
        <taxon>Bacilli</taxon>
        <taxon>Bacillales</taxon>
        <taxon>Paenibacillaceae</taxon>
        <taxon>Brevibacillus</taxon>
    </lineage>
</organism>
<evidence type="ECO:0000313" key="4">
    <source>
        <dbReference type="EMBL" id="MBM7590263.1"/>
    </source>
</evidence>
<dbReference type="InterPro" id="IPR038404">
    <property type="entry name" value="TRAP_DctP_sf"/>
</dbReference>
<feature type="signal peptide" evidence="3">
    <location>
        <begin position="1"/>
        <end position="35"/>
    </location>
</feature>
<reference evidence="4" key="1">
    <citation type="submission" date="2021-01" db="EMBL/GenBank/DDBJ databases">
        <title>Genomic Encyclopedia of Type Strains, Phase IV (KMG-IV): sequencing the most valuable type-strain genomes for metagenomic binning, comparative biology and taxonomic classification.</title>
        <authorList>
            <person name="Goeker M."/>
        </authorList>
    </citation>
    <scope>NUCLEOTIDE SEQUENCE</scope>
    <source>
        <strain evidence="4">DSM 25523</strain>
    </source>
</reference>
<dbReference type="InterPro" id="IPR004682">
    <property type="entry name" value="TRAP_DctP"/>
</dbReference>
<dbReference type="GO" id="GO:0030288">
    <property type="term" value="C:outer membrane-bounded periplasmic space"/>
    <property type="evidence" value="ECO:0007669"/>
    <property type="project" value="InterPro"/>
</dbReference>